<dbReference type="EMBL" id="CCYD01000435">
    <property type="protein sequence ID" value="CEG39670.1"/>
    <property type="molecule type" value="Genomic_DNA"/>
</dbReference>
<dbReference type="GeneID" id="36404962"/>
<dbReference type="RefSeq" id="XP_024576039.1">
    <property type="nucleotide sequence ID" value="XM_024725242.1"/>
</dbReference>
<proteinExistence type="predicted"/>
<protein>
    <submittedName>
        <fullName evidence="1">Uncharacterized protein</fullName>
    </submittedName>
</protein>
<sequence length="66" mass="7391">MVYDRILIGDRVLDYVLAVKDQAGTYAGVVYAPFGPEAELERDFHDLVLGTRDGDVNSKYRILLGM</sequence>
<evidence type="ECO:0000313" key="2">
    <source>
        <dbReference type="Proteomes" id="UP000054928"/>
    </source>
</evidence>
<organism evidence="1 2">
    <name type="scientific">Plasmopara halstedii</name>
    <name type="common">Downy mildew of sunflower</name>
    <dbReference type="NCBI Taxonomy" id="4781"/>
    <lineage>
        <taxon>Eukaryota</taxon>
        <taxon>Sar</taxon>
        <taxon>Stramenopiles</taxon>
        <taxon>Oomycota</taxon>
        <taxon>Peronosporomycetes</taxon>
        <taxon>Peronosporales</taxon>
        <taxon>Peronosporaceae</taxon>
        <taxon>Plasmopara</taxon>
    </lineage>
</organism>
<reference evidence="2" key="1">
    <citation type="submission" date="2014-09" db="EMBL/GenBank/DDBJ databases">
        <authorList>
            <person name="Sharma Rahul"/>
            <person name="Thines Marco"/>
        </authorList>
    </citation>
    <scope>NUCLEOTIDE SEQUENCE [LARGE SCALE GENOMIC DNA]</scope>
</reference>
<keyword evidence="2" id="KW-1185">Reference proteome</keyword>
<dbReference type="AlphaFoldDB" id="A0A0P1AF16"/>
<dbReference type="Proteomes" id="UP000054928">
    <property type="component" value="Unassembled WGS sequence"/>
</dbReference>
<accession>A0A0P1AF16</accession>
<name>A0A0P1AF16_PLAHL</name>
<evidence type="ECO:0000313" key="1">
    <source>
        <dbReference type="EMBL" id="CEG39670.1"/>
    </source>
</evidence>